<keyword evidence="2" id="KW-1185">Reference proteome</keyword>
<dbReference type="OrthoDB" id="141492at2759"/>
<organism evidence="1 2">
    <name type="scientific">Phytophthora palmivora</name>
    <dbReference type="NCBI Taxonomy" id="4796"/>
    <lineage>
        <taxon>Eukaryota</taxon>
        <taxon>Sar</taxon>
        <taxon>Stramenopiles</taxon>
        <taxon>Oomycota</taxon>
        <taxon>Peronosporomycetes</taxon>
        <taxon>Peronosporales</taxon>
        <taxon>Peronosporaceae</taxon>
        <taxon>Phytophthora</taxon>
    </lineage>
</organism>
<reference evidence="1 2" key="1">
    <citation type="journal article" date="2017" name="Genome Biol. Evol.">
        <title>Phytophthora megakarya and P. palmivora, closely related causal agents of cacao black pod rot, underwent increases in genome sizes and gene numbers by different mechanisms.</title>
        <authorList>
            <person name="Ali S.S."/>
            <person name="Shao J."/>
            <person name="Lary D.J."/>
            <person name="Kronmiller B."/>
            <person name="Shen D."/>
            <person name="Strem M.D."/>
            <person name="Amoako-Attah I."/>
            <person name="Akrofi A.Y."/>
            <person name="Begoude B.A."/>
            <person name="Ten Hoopen G.M."/>
            <person name="Coulibaly K."/>
            <person name="Kebe B.I."/>
            <person name="Melnick R.L."/>
            <person name="Guiltinan M.J."/>
            <person name="Tyler B.M."/>
            <person name="Meinhardt L.W."/>
            <person name="Bailey B.A."/>
        </authorList>
    </citation>
    <scope>NUCLEOTIDE SEQUENCE [LARGE SCALE GENOMIC DNA]</scope>
    <source>
        <strain evidence="2">sbr112.9</strain>
    </source>
</reference>
<sequence>MNNGAILGSRGGILKWSHCDENVHSSLVLATLNGHTQLALRRLDEIDIEKYHQQNNPLQLLQIVIKSGNVPHVLAIAKHMKIQAAIKAGKDEDPFIDTPYTIIKSTELAVQHGMTEVLCLMNTLNHPRVSKTMNVEDRHSEILGIADQYAKDWRWGKVKELFLVRYRGHDAGIENHTLRSHLLVRLPDQLFRLVVEFIQPKEISKYDAGKESSRGNLRHL</sequence>
<name>A0A2P4XAJ8_9STRA</name>
<evidence type="ECO:0000313" key="2">
    <source>
        <dbReference type="Proteomes" id="UP000237271"/>
    </source>
</evidence>
<dbReference type="AlphaFoldDB" id="A0A2P4XAJ8"/>
<protein>
    <submittedName>
        <fullName evidence="1">Uncharacterized protein</fullName>
    </submittedName>
</protein>
<gene>
    <name evidence="1" type="ORF">PHPALM_28250</name>
</gene>
<comment type="caution">
    <text evidence="1">The sequence shown here is derived from an EMBL/GenBank/DDBJ whole genome shotgun (WGS) entry which is preliminary data.</text>
</comment>
<dbReference type="EMBL" id="NCKW01015536">
    <property type="protein sequence ID" value="POM62584.1"/>
    <property type="molecule type" value="Genomic_DNA"/>
</dbReference>
<proteinExistence type="predicted"/>
<dbReference type="Proteomes" id="UP000237271">
    <property type="component" value="Unassembled WGS sequence"/>
</dbReference>
<evidence type="ECO:0000313" key="1">
    <source>
        <dbReference type="EMBL" id="POM62584.1"/>
    </source>
</evidence>
<accession>A0A2P4XAJ8</accession>